<organism evidence="2 3">
    <name type="scientific">Puccinia graminis f. sp. tritici</name>
    <dbReference type="NCBI Taxonomy" id="56615"/>
    <lineage>
        <taxon>Eukaryota</taxon>
        <taxon>Fungi</taxon>
        <taxon>Dikarya</taxon>
        <taxon>Basidiomycota</taxon>
        <taxon>Pucciniomycotina</taxon>
        <taxon>Pucciniomycetes</taxon>
        <taxon>Pucciniales</taxon>
        <taxon>Pucciniaceae</taxon>
        <taxon>Puccinia</taxon>
    </lineage>
</organism>
<sequence length="98" mass="10655">MIEQIIQLLINVWDGLGLIELRLFLNQTCSTLVPSLNSAVERFCFKLDCVKPSLQRTSITNNTLSPTTPNKPPRSTTAEKKPASTASKGQGHQLGCSG</sequence>
<dbReference type="Proteomes" id="UP000325313">
    <property type="component" value="Unassembled WGS sequence"/>
</dbReference>
<name>A0A5B0MBH5_PUCGR</name>
<gene>
    <name evidence="2" type="ORF">PGTUg99_004326</name>
</gene>
<evidence type="ECO:0000313" key="2">
    <source>
        <dbReference type="EMBL" id="KAA1074042.1"/>
    </source>
</evidence>
<accession>A0A5B0MBH5</accession>
<dbReference type="AlphaFoldDB" id="A0A5B0MBH5"/>
<feature type="compositionally biased region" description="Polar residues" evidence="1">
    <location>
        <begin position="58"/>
        <end position="76"/>
    </location>
</feature>
<proteinExistence type="predicted"/>
<reference evidence="2 3" key="1">
    <citation type="submission" date="2019-05" db="EMBL/GenBank/DDBJ databases">
        <title>Emergence of the Ug99 lineage of the wheat stem rust pathogen through somatic hybridization.</title>
        <authorList>
            <person name="Li F."/>
            <person name="Upadhyaya N.M."/>
            <person name="Sperschneider J."/>
            <person name="Matny O."/>
            <person name="Nguyen-Phuc H."/>
            <person name="Mago R."/>
            <person name="Raley C."/>
            <person name="Miller M.E."/>
            <person name="Silverstein K.A.T."/>
            <person name="Henningsen E."/>
            <person name="Hirsch C.D."/>
            <person name="Visser B."/>
            <person name="Pretorius Z.A."/>
            <person name="Steffenson B.J."/>
            <person name="Schwessinger B."/>
            <person name="Dodds P.N."/>
            <person name="Figueroa M."/>
        </authorList>
    </citation>
    <scope>NUCLEOTIDE SEQUENCE [LARGE SCALE GENOMIC DNA]</scope>
    <source>
        <strain evidence="2 3">Ug99</strain>
    </source>
</reference>
<comment type="caution">
    <text evidence="2">The sequence shown here is derived from an EMBL/GenBank/DDBJ whole genome shotgun (WGS) entry which is preliminary data.</text>
</comment>
<evidence type="ECO:0000256" key="1">
    <source>
        <dbReference type="SAM" id="MobiDB-lite"/>
    </source>
</evidence>
<feature type="region of interest" description="Disordered" evidence="1">
    <location>
        <begin position="58"/>
        <end position="98"/>
    </location>
</feature>
<protein>
    <submittedName>
        <fullName evidence="2">Uncharacterized protein</fullName>
    </submittedName>
</protein>
<dbReference type="EMBL" id="VDEP01000473">
    <property type="protein sequence ID" value="KAA1074042.1"/>
    <property type="molecule type" value="Genomic_DNA"/>
</dbReference>
<evidence type="ECO:0000313" key="3">
    <source>
        <dbReference type="Proteomes" id="UP000325313"/>
    </source>
</evidence>